<evidence type="ECO:0000313" key="3">
    <source>
        <dbReference type="EMBL" id="WNQ12039.1"/>
    </source>
</evidence>
<dbReference type="Proteomes" id="UP001305702">
    <property type="component" value="Chromosome"/>
</dbReference>
<feature type="domain" description="HIT" evidence="2">
    <location>
        <begin position="6"/>
        <end position="109"/>
    </location>
</feature>
<protein>
    <submittedName>
        <fullName evidence="3">HIT family protein</fullName>
        <ecNumber evidence="3">2.1.1.-</ecNumber>
    </submittedName>
</protein>
<keyword evidence="3" id="KW-0808">Transferase</keyword>
<dbReference type="GO" id="GO:0008168">
    <property type="term" value="F:methyltransferase activity"/>
    <property type="evidence" value="ECO:0007669"/>
    <property type="project" value="UniProtKB-KW"/>
</dbReference>
<dbReference type="KEGG" id="paun:MJA45_02970"/>
<dbReference type="Pfam" id="PF01230">
    <property type="entry name" value="HIT"/>
    <property type="match status" value="1"/>
</dbReference>
<dbReference type="EC" id="2.1.1.-" evidence="3"/>
<proteinExistence type="predicted"/>
<dbReference type="EMBL" id="CP130318">
    <property type="protein sequence ID" value="WNQ12039.1"/>
    <property type="molecule type" value="Genomic_DNA"/>
</dbReference>
<reference evidence="3 4" key="1">
    <citation type="submission" date="2022-02" db="EMBL/GenBank/DDBJ databases">
        <title>Paenibacillus sp. MBLB1776 Whole Genome Shotgun Sequencing.</title>
        <authorList>
            <person name="Hwang C.Y."/>
            <person name="Cho E.-S."/>
            <person name="Seo M.-J."/>
        </authorList>
    </citation>
    <scope>NUCLEOTIDE SEQUENCE [LARGE SCALE GENOMIC DNA]</scope>
    <source>
        <strain evidence="3 4">MBLB1776</strain>
    </source>
</reference>
<gene>
    <name evidence="3" type="ORF">MJA45_02970</name>
</gene>
<organism evidence="3 4">
    <name type="scientific">Paenibacillus aurantius</name>
    <dbReference type="NCBI Taxonomy" id="2918900"/>
    <lineage>
        <taxon>Bacteria</taxon>
        <taxon>Bacillati</taxon>
        <taxon>Bacillota</taxon>
        <taxon>Bacilli</taxon>
        <taxon>Bacillales</taxon>
        <taxon>Paenibacillaceae</taxon>
        <taxon>Paenibacillus</taxon>
    </lineage>
</organism>
<dbReference type="AlphaFoldDB" id="A0AA96LDK3"/>
<dbReference type="InterPro" id="IPR036265">
    <property type="entry name" value="HIT-like_sf"/>
</dbReference>
<dbReference type="SUPFAM" id="SSF54197">
    <property type="entry name" value="HIT-like"/>
    <property type="match status" value="1"/>
</dbReference>
<dbReference type="Gene3D" id="3.30.428.10">
    <property type="entry name" value="HIT-like"/>
    <property type="match status" value="1"/>
</dbReference>
<dbReference type="InterPro" id="IPR011146">
    <property type="entry name" value="HIT-like"/>
</dbReference>
<keyword evidence="4" id="KW-1185">Reference proteome</keyword>
<evidence type="ECO:0000313" key="4">
    <source>
        <dbReference type="Proteomes" id="UP001305702"/>
    </source>
</evidence>
<accession>A0AA96LDK3</accession>
<dbReference type="PROSITE" id="PS51084">
    <property type="entry name" value="HIT_2"/>
    <property type="match status" value="1"/>
</dbReference>
<name>A0AA96LDK3_9BACL</name>
<dbReference type="GO" id="GO:0032259">
    <property type="term" value="P:methylation"/>
    <property type="evidence" value="ECO:0007669"/>
    <property type="project" value="UniProtKB-KW"/>
</dbReference>
<evidence type="ECO:0000259" key="2">
    <source>
        <dbReference type="PROSITE" id="PS51084"/>
    </source>
</evidence>
<keyword evidence="3" id="KW-0489">Methyltransferase</keyword>
<sequence>MHQECIYCSRDERLEKLMIEIMELSVSTLYLFKEQTYFGRCLIALNEHQREIFHLSEATRSLLMADMAKVAGAIEKAFLPDKINYGSYGDTMPHVHFHIVPKYKDMEMWGQPFEINPNRVYFTDEQYQGMIEKLIKYLA</sequence>
<dbReference type="RefSeq" id="WP_315605816.1">
    <property type="nucleotide sequence ID" value="NZ_CP130318.1"/>
</dbReference>
<evidence type="ECO:0000256" key="1">
    <source>
        <dbReference type="PROSITE-ProRule" id="PRU00464"/>
    </source>
</evidence>
<feature type="short sequence motif" description="Histidine triad motif" evidence="1">
    <location>
        <begin position="94"/>
        <end position="98"/>
    </location>
</feature>